<comment type="similarity">
    <text evidence="1">Belongs to the cytochrome P450 family.</text>
</comment>
<evidence type="ECO:0000313" key="3">
    <source>
        <dbReference type="EMBL" id="RWS20524.1"/>
    </source>
</evidence>
<keyword evidence="4" id="KW-1185">Reference proteome</keyword>
<dbReference type="GO" id="GO:0020037">
    <property type="term" value="F:heme binding"/>
    <property type="evidence" value="ECO:0007669"/>
    <property type="project" value="InterPro"/>
</dbReference>
<keyword evidence="2" id="KW-0560">Oxidoreductase</keyword>
<proteinExistence type="inferred from homology"/>
<dbReference type="SUPFAM" id="SSF48264">
    <property type="entry name" value="Cytochrome P450"/>
    <property type="match status" value="1"/>
</dbReference>
<organism evidence="3 4">
    <name type="scientific">Leptotrombidium deliense</name>
    <dbReference type="NCBI Taxonomy" id="299467"/>
    <lineage>
        <taxon>Eukaryota</taxon>
        <taxon>Metazoa</taxon>
        <taxon>Ecdysozoa</taxon>
        <taxon>Arthropoda</taxon>
        <taxon>Chelicerata</taxon>
        <taxon>Arachnida</taxon>
        <taxon>Acari</taxon>
        <taxon>Acariformes</taxon>
        <taxon>Trombidiformes</taxon>
        <taxon>Prostigmata</taxon>
        <taxon>Anystina</taxon>
        <taxon>Parasitengona</taxon>
        <taxon>Trombiculoidea</taxon>
        <taxon>Trombiculidae</taxon>
        <taxon>Leptotrombidium</taxon>
    </lineage>
</organism>
<dbReference type="Gene3D" id="1.10.630.10">
    <property type="entry name" value="Cytochrome P450"/>
    <property type="match status" value="1"/>
</dbReference>
<protein>
    <submittedName>
        <fullName evidence="3">Uncharacterized protein</fullName>
    </submittedName>
</protein>
<name>A0A443RZ32_9ACAR</name>
<dbReference type="InterPro" id="IPR001128">
    <property type="entry name" value="Cyt_P450"/>
</dbReference>
<dbReference type="VEuPathDB" id="VectorBase:LDEU011516"/>
<evidence type="ECO:0000256" key="1">
    <source>
        <dbReference type="ARBA" id="ARBA00010617"/>
    </source>
</evidence>
<dbReference type="EMBL" id="NCKV01017064">
    <property type="protein sequence ID" value="RWS20524.1"/>
    <property type="molecule type" value="Genomic_DNA"/>
</dbReference>
<dbReference type="AlphaFoldDB" id="A0A443RZ32"/>
<keyword evidence="2" id="KW-0503">Monooxygenase</keyword>
<dbReference type="OrthoDB" id="3945418at2759"/>
<dbReference type="Pfam" id="PF00067">
    <property type="entry name" value="p450"/>
    <property type="match status" value="1"/>
</dbReference>
<evidence type="ECO:0000313" key="4">
    <source>
        <dbReference type="Proteomes" id="UP000288716"/>
    </source>
</evidence>
<reference evidence="3 4" key="1">
    <citation type="journal article" date="2018" name="Gigascience">
        <title>Genomes of trombidid mites reveal novel predicted allergens and laterally-transferred genes associated with secondary metabolism.</title>
        <authorList>
            <person name="Dong X."/>
            <person name="Chaisiri K."/>
            <person name="Xia D."/>
            <person name="Armstrong S.D."/>
            <person name="Fang Y."/>
            <person name="Donnelly M.J."/>
            <person name="Kadowaki T."/>
            <person name="McGarry J.W."/>
            <person name="Darby A.C."/>
            <person name="Makepeace B.L."/>
        </authorList>
    </citation>
    <scope>NUCLEOTIDE SEQUENCE [LARGE SCALE GENOMIC DNA]</scope>
    <source>
        <strain evidence="3">UoL-UT</strain>
    </source>
</reference>
<accession>A0A443RZ32</accession>
<dbReference type="GO" id="GO:0016705">
    <property type="term" value="F:oxidoreductase activity, acting on paired donors, with incorporation or reduction of molecular oxygen"/>
    <property type="evidence" value="ECO:0007669"/>
    <property type="project" value="InterPro"/>
</dbReference>
<evidence type="ECO:0000256" key="2">
    <source>
        <dbReference type="ARBA" id="ARBA00023033"/>
    </source>
</evidence>
<gene>
    <name evidence="3" type="ORF">B4U80_14260</name>
</gene>
<sequence length="186" mass="21978">MLQLIFIGFFFTLVCVFLFICKSKNDHIAIPGPKRLPLIGTCEVLIIGAKNALKFVLLVVWKLMRKYGKEFKERGFYFVKIFHYNAVFITKPSLIKNFYEKYNSFLEQSILLQVTEIFAHESILAALPDLWKLKRKFYSPAFKTINLRRYETVINRETVNIINAIDCYKGKEFDIREIIEKHSDDY</sequence>
<dbReference type="GO" id="GO:0004497">
    <property type="term" value="F:monooxygenase activity"/>
    <property type="evidence" value="ECO:0007669"/>
    <property type="project" value="UniProtKB-KW"/>
</dbReference>
<comment type="caution">
    <text evidence="3">The sequence shown here is derived from an EMBL/GenBank/DDBJ whole genome shotgun (WGS) entry which is preliminary data.</text>
</comment>
<dbReference type="GO" id="GO:0005506">
    <property type="term" value="F:iron ion binding"/>
    <property type="evidence" value="ECO:0007669"/>
    <property type="project" value="InterPro"/>
</dbReference>
<dbReference type="InterPro" id="IPR036396">
    <property type="entry name" value="Cyt_P450_sf"/>
</dbReference>
<dbReference type="Proteomes" id="UP000288716">
    <property type="component" value="Unassembled WGS sequence"/>
</dbReference>